<feature type="domain" description="YhdP central" evidence="2">
    <location>
        <begin position="4"/>
        <end position="1256"/>
    </location>
</feature>
<dbReference type="PANTHER" id="PTHR38690:SF1">
    <property type="entry name" value="PROTEASE"/>
    <property type="match status" value="1"/>
</dbReference>
<sequence>MTLKRAISWSFHKLVWLSAILLVLAAVLLSLLRYGLPYFPDLTKPLERQVSASLGQQVHINQLALSWRQQGPAIELSNFKLGDADHDALSVDVGRLWVVIDFWESVAERQWVLQQFILEQADIQLDLRRLTQGESESVKLDQVEQLFLNQLESFSFQQSSLHVTPLSGNSRTIDIERLSWSNRGSIHQGVGQFRVKNFTPNRLNFVLQLEGRRWRDMVGQFYVDSRGIDVSPWLEKQIPGIDITDSNVNFTVWLDIFQGQVSKALMRILDNRLTMQRDNRVVDLHIPSGEVQMERHGQGWLINSTPMTVEVDNSSLEWPAMRVQSIADTLSASIEHLPLSKLTPLLQLVDDGGLTYQTVQSSGLEAEADLYLRSDAKHPWHWRAELDNVSASGSDTIPAFSPLSMTAEGDLQQAHWTIQAPQLTITSDHLSEQRAWQLNNVAIGGSADYGSDGWQVAWQDSQLAIADMQLEARGVWRSNEALGPGFELALLSKQPFAVDSLKTALPDVMGEGLKRYLSGALAEGAVKQMTLAWRAEHFMLPRNINQGVFNASVQFDTLTYRFQPDWPALQELPLTLDFYQHSLNMRASQGRINGVTIEQVNATIADLLDPSRGLQVNAKVAGPASSVRSVFQQSPLTSVAEVFNQVMPESRISGQFNLDVPFDGSREVGVDVQADLAGNRVYIAAIDQWFDVQSGTLLIDDQQVATENLVLKWFGRPFASKVVGKPQSEGYHLTIENELDWQLEPLFKALPKQGWARYFYGAINGIVNVDLNIQDEVQVSANSQLDLTGLESRLPEPLNKEFGENWQLDVRLDGNGNDLALEVKSGDRLRWRSAWQPGVPQWQYASLTIGDRASLPDLNSEATFDIRAYLPNLAIGQWYDLLYFISDSFADDGQSNANSEQSLSAWYLPDSIRIKTDALSWGQQSFNNADIDIYPEKRVWQARILADNLSVKATLPEAFLENPIEVNADFAQLNTNTPANTTSEPADSSDYEWVSRVPPLNITCKVCRLDDHHLGRVHAELVPIQGGIALNQLKMTTETEQLEASGFWMVSEGQPLTQLSGELTTSDIGELLREYGLETAIRDSSAKVSFGVRWNDHPHQVDFDTLSGALQWDFGQGYLAEVSDGGARLFSLLSLDGILRKLTLDFRDVFSQGMFYTDLNGSVQIAQGVLTTNDTQLFGSAGDMAIRGSTDLETQSLNYELTYAPKVTSSLPVILAWMVNPPSGLAALLIDKVLQDAKVISLLRYHVTGTIDNPVVQEVERDSRPVDIPELEKDKEANNDVTSTQRNPTQ</sequence>
<accession>A0A348WLR5</accession>
<dbReference type="InterPro" id="IPR011836">
    <property type="entry name" value="YhdP"/>
</dbReference>
<dbReference type="STRING" id="314276.OS145_05465"/>
<evidence type="ECO:0000256" key="1">
    <source>
        <dbReference type="SAM" id="MobiDB-lite"/>
    </source>
</evidence>
<evidence type="ECO:0000313" key="3">
    <source>
        <dbReference type="EMBL" id="HAR55477.1"/>
    </source>
</evidence>
<protein>
    <submittedName>
        <fullName evidence="3">TIGR02099 family protein</fullName>
    </submittedName>
</protein>
<gene>
    <name evidence="3" type="ORF">DCR58_01685</name>
</gene>
<feature type="compositionally biased region" description="Polar residues" evidence="1">
    <location>
        <begin position="1279"/>
        <end position="1290"/>
    </location>
</feature>
<organism evidence="3 4">
    <name type="scientific">Idiomarina baltica</name>
    <dbReference type="NCBI Taxonomy" id="190892"/>
    <lineage>
        <taxon>Bacteria</taxon>
        <taxon>Pseudomonadati</taxon>
        <taxon>Pseudomonadota</taxon>
        <taxon>Gammaproteobacteria</taxon>
        <taxon>Alteromonadales</taxon>
        <taxon>Idiomarinaceae</taxon>
        <taxon>Idiomarina</taxon>
    </lineage>
</organism>
<evidence type="ECO:0000259" key="2">
    <source>
        <dbReference type="Pfam" id="PF13116"/>
    </source>
</evidence>
<dbReference type="EMBL" id="DMUP01000040">
    <property type="protein sequence ID" value="HAR55477.1"/>
    <property type="molecule type" value="Genomic_DNA"/>
</dbReference>
<dbReference type="Proteomes" id="UP000262878">
    <property type="component" value="Unassembled WGS sequence"/>
</dbReference>
<dbReference type="InterPro" id="IPR025263">
    <property type="entry name" value="YhdP_central"/>
</dbReference>
<dbReference type="Pfam" id="PF13116">
    <property type="entry name" value="YhdP"/>
    <property type="match status" value="1"/>
</dbReference>
<comment type="caution">
    <text evidence="3">The sequence shown here is derived from an EMBL/GenBank/DDBJ whole genome shotgun (WGS) entry which is preliminary data.</text>
</comment>
<feature type="compositionally biased region" description="Basic and acidic residues" evidence="1">
    <location>
        <begin position="1260"/>
        <end position="1278"/>
    </location>
</feature>
<name>A0A348WLR5_9GAMM</name>
<feature type="region of interest" description="Disordered" evidence="1">
    <location>
        <begin position="1260"/>
        <end position="1290"/>
    </location>
</feature>
<dbReference type="PANTHER" id="PTHR38690">
    <property type="entry name" value="PROTEASE-RELATED"/>
    <property type="match status" value="1"/>
</dbReference>
<evidence type="ECO:0000313" key="4">
    <source>
        <dbReference type="Proteomes" id="UP000262878"/>
    </source>
</evidence>
<reference evidence="3 4" key="1">
    <citation type="journal article" date="2018" name="Nat. Biotechnol.">
        <title>A standardized bacterial taxonomy based on genome phylogeny substantially revises the tree of life.</title>
        <authorList>
            <person name="Parks D.H."/>
            <person name="Chuvochina M."/>
            <person name="Waite D.W."/>
            <person name="Rinke C."/>
            <person name="Skarshewski A."/>
            <person name="Chaumeil P.A."/>
            <person name="Hugenholtz P."/>
        </authorList>
    </citation>
    <scope>NUCLEOTIDE SEQUENCE [LARGE SCALE GENOMIC DNA]</scope>
    <source>
        <strain evidence="3">UBA9360</strain>
    </source>
</reference>
<proteinExistence type="predicted"/>
<dbReference type="NCBIfam" id="TIGR02099">
    <property type="entry name" value="YhdP family protein"/>
    <property type="match status" value="1"/>
</dbReference>